<feature type="binding site" evidence="7">
    <location>
        <position position="126"/>
    </location>
    <ligand>
        <name>[2Fe-2S] cluster</name>
        <dbReference type="ChEBI" id="CHEBI:190135"/>
    </ligand>
</feature>
<organism evidence="8">
    <name type="scientific">uncultured Anaerotruncus sp</name>
    <dbReference type="NCBI Taxonomy" id="905011"/>
    <lineage>
        <taxon>Bacteria</taxon>
        <taxon>Bacillati</taxon>
        <taxon>Bacillota</taxon>
        <taxon>Clostridia</taxon>
        <taxon>Eubacteriales</taxon>
        <taxon>Oscillospiraceae</taxon>
        <taxon>Anaerotruncus</taxon>
        <taxon>environmental samples</taxon>
    </lineage>
</organism>
<dbReference type="InterPro" id="IPR028431">
    <property type="entry name" value="NADP_DH_HndA-like"/>
</dbReference>
<protein>
    <submittedName>
        <fullName evidence="8">NADP-reducing hydrogenase subunit HndA</fullName>
        <ecNumber evidence="8">1.12.1.3</ecNumber>
    </submittedName>
</protein>
<evidence type="ECO:0000256" key="2">
    <source>
        <dbReference type="ARBA" id="ARBA00022714"/>
    </source>
</evidence>
<evidence type="ECO:0000313" key="8">
    <source>
        <dbReference type="EMBL" id="VYS81221.1"/>
    </source>
</evidence>
<dbReference type="InterPro" id="IPR036249">
    <property type="entry name" value="Thioredoxin-like_sf"/>
</dbReference>
<dbReference type="SUPFAM" id="SSF52833">
    <property type="entry name" value="Thioredoxin-like"/>
    <property type="match status" value="1"/>
</dbReference>
<dbReference type="Pfam" id="PF01257">
    <property type="entry name" value="2Fe-2S_thioredx"/>
    <property type="match status" value="1"/>
</dbReference>
<sequence length="160" mass="18029">MANQFEMQITKILDEQGRDQQKLLSILLDIQKASGKNYISEEAAEIVSREMGIPLVKLYDILTFYAMLETKPRGRFLIEVCNNAPCYVSKSDRIAQFLRQELGINFGQTTADGLFTLQYMPCVGACDIGPVIKIGDRVYGNLTEEKIRKILSDLTNNLEG</sequence>
<dbReference type="AlphaFoldDB" id="A0A6N2RM23"/>
<feature type="binding site" evidence="7">
    <location>
        <position position="86"/>
    </location>
    <ligand>
        <name>[2Fe-2S] cluster</name>
        <dbReference type="ChEBI" id="CHEBI:190135"/>
    </ligand>
</feature>
<dbReference type="GO" id="GO:0051537">
    <property type="term" value="F:2 iron, 2 sulfur cluster binding"/>
    <property type="evidence" value="ECO:0007669"/>
    <property type="project" value="UniProtKB-KW"/>
</dbReference>
<dbReference type="Gene3D" id="3.40.30.10">
    <property type="entry name" value="Glutaredoxin"/>
    <property type="match status" value="1"/>
</dbReference>
<reference evidence="8" key="1">
    <citation type="submission" date="2019-11" db="EMBL/GenBank/DDBJ databases">
        <authorList>
            <person name="Feng L."/>
        </authorList>
    </citation>
    <scope>NUCLEOTIDE SEQUENCE</scope>
    <source>
        <strain evidence="8">AundefinedLFYP135</strain>
    </source>
</reference>
<evidence type="ECO:0000256" key="6">
    <source>
        <dbReference type="ARBA" id="ARBA00034078"/>
    </source>
</evidence>
<dbReference type="PANTHER" id="PTHR43342:SF1">
    <property type="entry name" value="BIFURCATING [FEFE] HYDROGENASE GAMMA SUBUNIT"/>
    <property type="match status" value="1"/>
</dbReference>
<proteinExistence type="inferred from homology"/>
<dbReference type="EMBL" id="CACRSL010000003">
    <property type="protein sequence ID" value="VYS81221.1"/>
    <property type="molecule type" value="Genomic_DNA"/>
</dbReference>
<comment type="cofactor">
    <cofactor evidence="6">
        <name>[2Fe-2S] cluster</name>
        <dbReference type="ChEBI" id="CHEBI:190135"/>
    </cofactor>
</comment>
<feature type="binding site" evidence="7">
    <location>
        <position position="122"/>
    </location>
    <ligand>
        <name>[2Fe-2S] cluster</name>
        <dbReference type="ChEBI" id="CHEBI:190135"/>
    </ligand>
</feature>
<comment type="similarity">
    <text evidence="1">Belongs to the complex I 24 kDa subunit family.</text>
</comment>
<accession>A0A6N2RM23</accession>
<dbReference type="InterPro" id="IPR002023">
    <property type="entry name" value="NuoE-like"/>
</dbReference>
<keyword evidence="4 7" id="KW-0408">Iron</keyword>
<keyword evidence="2 7" id="KW-0001">2Fe-2S</keyword>
<dbReference type="InterPro" id="IPR042128">
    <property type="entry name" value="NuoE_dom"/>
</dbReference>
<comment type="cofactor">
    <cofactor evidence="7">
        <name>[2Fe-2S] cluster</name>
        <dbReference type="ChEBI" id="CHEBI:190135"/>
    </cofactor>
    <text evidence="7">Binds 1 [2Fe-2S] cluster.</text>
</comment>
<keyword evidence="3 7" id="KW-0479">Metal-binding</keyword>
<dbReference type="PANTHER" id="PTHR43342">
    <property type="entry name" value="NADH-QUINONE OXIDOREDUCTASE, E SUBUNIT"/>
    <property type="match status" value="1"/>
</dbReference>
<dbReference type="PIRSF" id="PIRSF000216">
    <property type="entry name" value="NADH_DH_24kDa"/>
    <property type="match status" value="1"/>
</dbReference>
<keyword evidence="5 7" id="KW-0411">Iron-sulfur</keyword>
<feature type="binding site" evidence="7">
    <location>
        <position position="81"/>
    </location>
    <ligand>
        <name>[2Fe-2S] cluster</name>
        <dbReference type="ChEBI" id="CHEBI:190135"/>
    </ligand>
</feature>
<evidence type="ECO:0000256" key="7">
    <source>
        <dbReference type="PIRSR" id="PIRSR000216-1"/>
    </source>
</evidence>
<dbReference type="Gene3D" id="1.10.10.1590">
    <property type="entry name" value="NADH-quinone oxidoreductase subunit E"/>
    <property type="match status" value="1"/>
</dbReference>
<dbReference type="CDD" id="cd03064">
    <property type="entry name" value="TRX_Fd_NuoE"/>
    <property type="match status" value="1"/>
</dbReference>
<name>A0A6N2RM23_9FIRM</name>
<dbReference type="GO" id="GO:0050583">
    <property type="term" value="F:hydrogen dehydrogenase (NADP+) activity"/>
    <property type="evidence" value="ECO:0007669"/>
    <property type="project" value="UniProtKB-EC"/>
</dbReference>
<evidence type="ECO:0000256" key="1">
    <source>
        <dbReference type="ARBA" id="ARBA00010643"/>
    </source>
</evidence>
<keyword evidence="8" id="KW-0560">Oxidoreductase</keyword>
<dbReference type="GO" id="GO:0046872">
    <property type="term" value="F:metal ion binding"/>
    <property type="evidence" value="ECO:0007669"/>
    <property type="project" value="UniProtKB-KW"/>
</dbReference>
<dbReference type="InterPro" id="IPR041921">
    <property type="entry name" value="NuoE_N"/>
</dbReference>
<evidence type="ECO:0000256" key="5">
    <source>
        <dbReference type="ARBA" id="ARBA00023014"/>
    </source>
</evidence>
<gene>
    <name evidence="8" type="primary">hndA</name>
    <name evidence="8" type="ORF">AULFYP135_00468</name>
</gene>
<evidence type="ECO:0000256" key="3">
    <source>
        <dbReference type="ARBA" id="ARBA00022723"/>
    </source>
</evidence>
<evidence type="ECO:0000256" key="4">
    <source>
        <dbReference type="ARBA" id="ARBA00023004"/>
    </source>
</evidence>
<dbReference type="EC" id="1.12.1.3" evidence="8"/>